<evidence type="ECO:0000313" key="5">
    <source>
        <dbReference type="Proteomes" id="UP000291189"/>
    </source>
</evidence>
<reference evidence="4 5" key="1">
    <citation type="submission" date="2019-01" db="EMBL/GenBank/DDBJ databases">
        <title>Nocardioides guangzhouensis sp. nov., an actinobacterium isolated from soil.</title>
        <authorList>
            <person name="Fu Y."/>
            <person name="Cai Y."/>
            <person name="Lin Z."/>
            <person name="Chen P."/>
        </authorList>
    </citation>
    <scope>NUCLEOTIDE SEQUENCE [LARGE SCALE GENOMIC DNA]</scope>
    <source>
        <strain evidence="4 5">NBRC 105384</strain>
    </source>
</reference>
<dbReference type="Proteomes" id="UP000291189">
    <property type="component" value="Unassembled WGS sequence"/>
</dbReference>
<organism evidence="4 5">
    <name type="scientific">Nocardioides iriomotensis</name>
    <dbReference type="NCBI Taxonomy" id="715784"/>
    <lineage>
        <taxon>Bacteria</taxon>
        <taxon>Bacillati</taxon>
        <taxon>Actinomycetota</taxon>
        <taxon>Actinomycetes</taxon>
        <taxon>Propionibacteriales</taxon>
        <taxon>Nocardioidaceae</taxon>
        <taxon>Nocardioides</taxon>
    </lineage>
</organism>
<evidence type="ECO:0000256" key="2">
    <source>
        <dbReference type="SAM" id="Phobius"/>
    </source>
</evidence>
<keyword evidence="2" id="KW-1133">Transmembrane helix</keyword>
<evidence type="ECO:0000256" key="1">
    <source>
        <dbReference type="SAM" id="MobiDB-lite"/>
    </source>
</evidence>
<evidence type="ECO:0000313" key="4">
    <source>
        <dbReference type="EMBL" id="RYU11887.1"/>
    </source>
</evidence>
<evidence type="ECO:0000259" key="3">
    <source>
        <dbReference type="Pfam" id="PF13828"/>
    </source>
</evidence>
<accession>A0A4Q5J062</accession>
<dbReference type="Pfam" id="PF13828">
    <property type="entry name" value="DUF4190"/>
    <property type="match status" value="1"/>
</dbReference>
<feature type="domain" description="DUF4190" evidence="3">
    <location>
        <begin position="50"/>
        <end position="116"/>
    </location>
</feature>
<dbReference type="InterPro" id="IPR025241">
    <property type="entry name" value="DUF4190"/>
</dbReference>
<keyword evidence="5" id="KW-1185">Reference proteome</keyword>
<comment type="caution">
    <text evidence="4">The sequence shown here is derived from an EMBL/GenBank/DDBJ whole genome shotgun (WGS) entry which is preliminary data.</text>
</comment>
<feature type="region of interest" description="Disordered" evidence="1">
    <location>
        <begin position="1"/>
        <end position="44"/>
    </location>
</feature>
<gene>
    <name evidence="4" type="ORF">ETU37_11545</name>
</gene>
<keyword evidence="2" id="KW-0472">Membrane</keyword>
<feature type="transmembrane region" description="Helical" evidence="2">
    <location>
        <begin position="99"/>
        <end position="122"/>
    </location>
</feature>
<proteinExistence type="predicted"/>
<dbReference type="EMBL" id="SDPU01000022">
    <property type="protein sequence ID" value="RYU11887.1"/>
    <property type="molecule type" value="Genomic_DNA"/>
</dbReference>
<feature type="compositionally biased region" description="Low complexity" evidence="1">
    <location>
        <begin position="17"/>
        <end position="36"/>
    </location>
</feature>
<sequence length="131" mass="12962">MALVTAANLPSLDSHAPRAPRAGRSAPRAGRALPGGTMSTPVHPPVHRRATTALVVGVVTLVGFWTCFAGFLGVVAVVQGVRARAEIRASAGALGGDGRAVAGIVTGALAVLLSLVVAYAVLETFATGGAA</sequence>
<name>A0A4Q5J062_9ACTN</name>
<keyword evidence="2" id="KW-0812">Transmembrane</keyword>
<protein>
    <submittedName>
        <fullName evidence="4">DUF4190 domain-containing protein</fullName>
    </submittedName>
</protein>
<dbReference type="AlphaFoldDB" id="A0A4Q5J062"/>
<feature type="transmembrane region" description="Helical" evidence="2">
    <location>
        <begin position="53"/>
        <end position="78"/>
    </location>
</feature>